<reference evidence="1" key="1">
    <citation type="journal article" date="2015" name="Nature">
        <title>Complex archaea that bridge the gap between prokaryotes and eukaryotes.</title>
        <authorList>
            <person name="Spang A."/>
            <person name="Saw J.H."/>
            <person name="Jorgensen S.L."/>
            <person name="Zaremba-Niedzwiedzka K."/>
            <person name="Martijn J."/>
            <person name="Lind A.E."/>
            <person name="van Eijk R."/>
            <person name="Schleper C."/>
            <person name="Guy L."/>
            <person name="Ettema T.J."/>
        </authorList>
    </citation>
    <scope>NUCLEOTIDE SEQUENCE</scope>
</reference>
<comment type="caution">
    <text evidence="1">The sequence shown here is derived from an EMBL/GenBank/DDBJ whole genome shotgun (WGS) entry which is preliminary data.</text>
</comment>
<protein>
    <submittedName>
        <fullName evidence="1">Uncharacterized protein</fullName>
    </submittedName>
</protein>
<evidence type="ECO:0000313" key="1">
    <source>
        <dbReference type="EMBL" id="KKM07549.1"/>
    </source>
</evidence>
<dbReference type="EMBL" id="LAZR01015745">
    <property type="protein sequence ID" value="KKM07549.1"/>
    <property type="molecule type" value="Genomic_DNA"/>
</dbReference>
<sequence>PSVYKVKLENVDKDREIRPQTIKFNKIKREGWF</sequence>
<accession>A0A0F9H8U2</accession>
<organism evidence="1">
    <name type="scientific">marine sediment metagenome</name>
    <dbReference type="NCBI Taxonomy" id="412755"/>
    <lineage>
        <taxon>unclassified sequences</taxon>
        <taxon>metagenomes</taxon>
        <taxon>ecological metagenomes</taxon>
    </lineage>
</organism>
<gene>
    <name evidence="1" type="ORF">LCGC14_1732780</name>
</gene>
<name>A0A0F9H8U2_9ZZZZ</name>
<proteinExistence type="predicted"/>
<feature type="non-terminal residue" evidence="1">
    <location>
        <position position="1"/>
    </location>
</feature>
<dbReference type="AlphaFoldDB" id="A0A0F9H8U2"/>